<evidence type="ECO:0000259" key="8">
    <source>
        <dbReference type="Pfam" id="PF02687"/>
    </source>
</evidence>
<dbReference type="InterPro" id="IPR003838">
    <property type="entry name" value="ABC3_permease_C"/>
</dbReference>
<proteinExistence type="inferred from homology"/>
<evidence type="ECO:0000256" key="2">
    <source>
        <dbReference type="ARBA" id="ARBA00022475"/>
    </source>
</evidence>
<accession>A0ABW1FWS1</accession>
<evidence type="ECO:0000256" key="3">
    <source>
        <dbReference type="ARBA" id="ARBA00022692"/>
    </source>
</evidence>
<comment type="caution">
    <text evidence="10">The sequence shown here is derived from an EMBL/GenBank/DDBJ whole genome shotgun (WGS) entry which is preliminary data.</text>
</comment>
<dbReference type="RefSeq" id="WP_380579353.1">
    <property type="nucleotide sequence ID" value="NZ_JBHSQJ010000009.1"/>
</dbReference>
<dbReference type="Pfam" id="PF12704">
    <property type="entry name" value="MacB_PCD"/>
    <property type="match status" value="2"/>
</dbReference>
<keyword evidence="4 7" id="KW-1133">Transmembrane helix</keyword>
<feature type="domain" description="ABC3 transporter permease C-terminal" evidence="8">
    <location>
        <begin position="275"/>
        <end position="396"/>
    </location>
</feature>
<keyword evidence="2" id="KW-1003">Cell membrane</keyword>
<dbReference type="Proteomes" id="UP001596174">
    <property type="component" value="Unassembled WGS sequence"/>
</dbReference>
<comment type="subcellular location">
    <subcellularLocation>
        <location evidence="1">Cell membrane</location>
        <topology evidence="1">Multi-pass membrane protein</topology>
    </subcellularLocation>
</comment>
<evidence type="ECO:0000313" key="11">
    <source>
        <dbReference type="Proteomes" id="UP001596174"/>
    </source>
</evidence>
<sequence>MFKTALRNVLAHKGRLLMTALAVLLGTAFVAGTLVFTDTAAGALKNSAKKDLSGIAVQITDHGQGGGVRGNAGSGSTALGAAQLAKLSRLPGVAGWKASVDGFAGVADKQGKLIGDGWSTTGANYPTGAAGSDDSLTLLAGAAPTAAGQIALDKATADKGGYHVGDTVRIAVNGPVLTPRLTGIVATRDGSVNSGGSLVLFDTATAQRLYAAPGFYQQIDLRAAPGTSQRQLLDEVDAVLPHGKGVEARTGQQLIDDQSKEIADATGSLNTALLAFAGIALFVGIFIIANTFTMLVAQRTRELALMRAIGASRRQVTRSVQLEALFIGLFAGVAGLVVGIGIAVGMRAALTGAGANLPSGPLVISPTTVAAALGVGVLVTLLAAWLPARRAAKIPPVAALASVDAPATQRGLLVRNLIGAALSALGVVLVAVGAAAGDSSGYAPLGAGAALTMIGLFVLTPLLSRPVIALSGPLLGRLFGVSGKLARQNAVRNPRRTAATASALTIGIGLITALTVVGFSMQTTIKSVTTSQLRGDYQVSMANRSSLDGSVARAVAKAPGVTAVSPIQRDYFRVAGTGAQISGVDPATVEQTVKVGAQPGAVAKLAEPDTVMVEESAAKAAHVAVGDRVASAIGTLTVVGTYPSNIYLEDATVSNATLAAHHRAADVKAVLVKTADGASDREQQAIVDALGQNPLIQVHDKQRLQDDFSSVITLAMNILYGLLSMAVVIAVLGVVNTLAMSVFERKREIGMLRAVGLDRVAVKRMVRLEAVVISLFGGVLGLAVGAFLAWAVGRTIHGSLAAYGTSLPWDRLGLFLLASGLVGLVAALWPARSAARLGMLQAIKSE</sequence>
<feature type="transmembrane region" description="Helical" evidence="7">
    <location>
        <begin position="812"/>
        <end position="831"/>
    </location>
</feature>
<evidence type="ECO:0000256" key="1">
    <source>
        <dbReference type="ARBA" id="ARBA00004651"/>
    </source>
</evidence>
<feature type="domain" description="ABC3 transporter permease C-terminal" evidence="8">
    <location>
        <begin position="723"/>
        <end position="837"/>
    </location>
</feature>
<protein>
    <submittedName>
        <fullName evidence="10">ABC transporter permease</fullName>
    </submittedName>
</protein>
<keyword evidence="5 7" id="KW-0472">Membrane</keyword>
<reference evidence="11" key="1">
    <citation type="journal article" date="2019" name="Int. J. Syst. Evol. Microbiol.">
        <title>The Global Catalogue of Microorganisms (GCM) 10K type strain sequencing project: providing services to taxonomists for standard genome sequencing and annotation.</title>
        <authorList>
            <consortium name="The Broad Institute Genomics Platform"/>
            <consortium name="The Broad Institute Genome Sequencing Center for Infectious Disease"/>
            <person name="Wu L."/>
            <person name="Ma J."/>
        </authorList>
    </citation>
    <scope>NUCLEOTIDE SEQUENCE [LARGE SCALE GENOMIC DNA]</scope>
    <source>
        <strain evidence="11">JCM 4816</strain>
    </source>
</reference>
<dbReference type="EMBL" id="JBHSQJ010000009">
    <property type="protein sequence ID" value="MFC5906190.1"/>
    <property type="molecule type" value="Genomic_DNA"/>
</dbReference>
<comment type="similarity">
    <text evidence="6">Belongs to the ABC-4 integral membrane protein family.</text>
</comment>
<feature type="transmembrane region" description="Helical" evidence="7">
    <location>
        <begin position="324"/>
        <end position="350"/>
    </location>
</feature>
<feature type="transmembrane region" description="Helical" evidence="7">
    <location>
        <begin position="362"/>
        <end position="386"/>
    </location>
</feature>
<evidence type="ECO:0000256" key="5">
    <source>
        <dbReference type="ARBA" id="ARBA00023136"/>
    </source>
</evidence>
<keyword evidence="3 7" id="KW-0812">Transmembrane</keyword>
<feature type="domain" description="MacB-like periplasmic core" evidence="9">
    <location>
        <begin position="497"/>
        <end position="682"/>
    </location>
</feature>
<feature type="transmembrane region" description="Helical" evidence="7">
    <location>
        <begin position="718"/>
        <end position="743"/>
    </location>
</feature>
<evidence type="ECO:0000256" key="4">
    <source>
        <dbReference type="ARBA" id="ARBA00022989"/>
    </source>
</evidence>
<evidence type="ECO:0000313" key="10">
    <source>
        <dbReference type="EMBL" id="MFC5906190.1"/>
    </source>
</evidence>
<feature type="transmembrane region" description="Helical" evidence="7">
    <location>
        <begin position="417"/>
        <end position="436"/>
    </location>
</feature>
<feature type="domain" description="MacB-like periplasmic core" evidence="9">
    <location>
        <begin position="17"/>
        <end position="238"/>
    </location>
</feature>
<name>A0ABW1FWS1_9ACTN</name>
<feature type="transmembrane region" description="Helical" evidence="7">
    <location>
        <begin position="497"/>
        <end position="521"/>
    </location>
</feature>
<gene>
    <name evidence="10" type="ORF">ACFP3V_02995</name>
</gene>
<feature type="transmembrane region" description="Helical" evidence="7">
    <location>
        <begin position="770"/>
        <end position="792"/>
    </location>
</feature>
<evidence type="ECO:0000256" key="7">
    <source>
        <dbReference type="SAM" id="Phobius"/>
    </source>
</evidence>
<evidence type="ECO:0000256" key="6">
    <source>
        <dbReference type="ARBA" id="ARBA00038076"/>
    </source>
</evidence>
<dbReference type="Pfam" id="PF02687">
    <property type="entry name" value="FtsX"/>
    <property type="match status" value="2"/>
</dbReference>
<keyword evidence="11" id="KW-1185">Reference proteome</keyword>
<organism evidence="10 11">
    <name type="scientific">Streptacidiphilus monticola</name>
    <dbReference type="NCBI Taxonomy" id="2161674"/>
    <lineage>
        <taxon>Bacteria</taxon>
        <taxon>Bacillati</taxon>
        <taxon>Actinomycetota</taxon>
        <taxon>Actinomycetes</taxon>
        <taxon>Kitasatosporales</taxon>
        <taxon>Streptomycetaceae</taxon>
        <taxon>Streptacidiphilus</taxon>
    </lineage>
</organism>
<evidence type="ECO:0000259" key="9">
    <source>
        <dbReference type="Pfam" id="PF12704"/>
    </source>
</evidence>
<dbReference type="PANTHER" id="PTHR30572">
    <property type="entry name" value="MEMBRANE COMPONENT OF TRANSPORTER-RELATED"/>
    <property type="match status" value="1"/>
</dbReference>
<dbReference type="InterPro" id="IPR050250">
    <property type="entry name" value="Macrolide_Exporter_MacB"/>
</dbReference>
<dbReference type="InterPro" id="IPR025857">
    <property type="entry name" value="MacB_PCD"/>
</dbReference>
<feature type="transmembrane region" description="Helical" evidence="7">
    <location>
        <begin position="273"/>
        <end position="297"/>
    </location>
</feature>
<dbReference type="PANTHER" id="PTHR30572:SF4">
    <property type="entry name" value="ABC TRANSPORTER PERMEASE YTRF"/>
    <property type="match status" value="1"/>
</dbReference>